<comment type="caution">
    <text evidence="1">The sequence shown here is derived from an EMBL/GenBank/DDBJ whole genome shotgun (WGS) entry which is preliminary data.</text>
</comment>
<organism evidence="1 2">
    <name type="scientific">Skermanella stibiiresistens SB22</name>
    <dbReference type="NCBI Taxonomy" id="1385369"/>
    <lineage>
        <taxon>Bacteria</taxon>
        <taxon>Pseudomonadati</taxon>
        <taxon>Pseudomonadota</taxon>
        <taxon>Alphaproteobacteria</taxon>
        <taxon>Rhodospirillales</taxon>
        <taxon>Azospirillaceae</taxon>
        <taxon>Skermanella</taxon>
    </lineage>
</organism>
<proteinExistence type="predicted"/>
<sequence length="150" mass="15854">MAPMVTLSAPFPSPAMAGSTASPHVVVHDLADLDTVMGLTIAGHVDHVTVGPEIVLEGWGRLSSGPEAAGAVEIHTDLELWRIGIEVKERPDVVAVVGDPGLRFSGFIITLVPDGESPPLGHHTLCITTIDPVYGRFRMHDNANIPCPVK</sequence>
<dbReference type="STRING" id="1385369.N825_06605"/>
<protein>
    <submittedName>
        <fullName evidence="1">Uncharacterized protein</fullName>
    </submittedName>
</protein>
<keyword evidence="2" id="KW-1185">Reference proteome</keyword>
<evidence type="ECO:0000313" key="1">
    <source>
        <dbReference type="EMBL" id="EWY39485.1"/>
    </source>
</evidence>
<name>W9GZX3_9PROT</name>
<evidence type="ECO:0000313" key="2">
    <source>
        <dbReference type="Proteomes" id="UP000019486"/>
    </source>
</evidence>
<gene>
    <name evidence="1" type="ORF">N825_06605</name>
</gene>
<dbReference type="AlphaFoldDB" id="W9GZX3"/>
<dbReference type="EMBL" id="AVFL01000012">
    <property type="protein sequence ID" value="EWY39485.1"/>
    <property type="molecule type" value="Genomic_DNA"/>
</dbReference>
<accession>W9GZX3</accession>
<reference evidence="1 2" key="1">
    <citation type="submission" date="2013-08" db="EMBL/GenBank/DDBJ databases">
        <title>The genome sequence of Skermanella stibiiresistens.</title>
        <authorList>
            <person name="Zhu W."/>
            <person name="Wang G."/>
        </authorList>
    </citation>
    <scope>NUCLEOTIDE SEQUENCE [LARGE SCALE GENOMIC DNA]</scope>
    <source>
        <strain evidence="1 2">SB22</strain>
    </source>
</reference>
<dbReference type="Proteomes" id="UP000019486">
    <property type="component" value="Unassembled WGS sequence"/>
</dbReference>